<dbReference type="Gene3D" id="1.10.4010.10">
    <property type="entry name" value="Type II deoxyuridine triphosphatase"/>
    <property type="match status" value="1"/>
</dbReference>
<dbReference type="EMBL" id="BBJM01000001">
    <property type="protein sequence ID" value="GAK46948.1"/>
    <property type="molecule type" value="Genomic_DNA"/>
</dbReference>
<keyword evidence="1" id="KW-0378">Hydrolase</keyword>
<organism evidence="1 2">
    <name type="scientific">Secundilactobacillus oryzae JCM 18671</name>
    <dbReference type="NCBI Taxonomy" id="1291743"/>
    <lineage>
        <taxon>Bacteria</taxon>
        <taxon>Bacillati</taxon>
        <taxon>Bacillota</taxon>
        <taxon>Bacilli</taxon>
        <taxon>Lactobacillales</taxon>
        <taxon>Lactobacillaceae</taxon>
        <taxon>Secundilactobacillus</taxon>
    </lineage>
</organism>
<evidence type="ECO:0000313" key="2">
    <source>
        <dbReference type="Proteomes" id="UP000028700"/>
    </source>
</evidence>
<dbReference type="InterPro" id="IPR014871">
    <property type="entry name" value="dUTPase/dCTP_pyrophosphatase"/>
</dbReference>
<dbReference type="OrthoDB" id="5506143at2"/>
<dbReference type="SUPFAM" id="SSF101386">
    <property type="entry name" value="all-alpha NTP pyrophosphatases"/>
    <property type="match status" value="1"/>
</dbReference>
<evidence type="ECO:0000313" key="1">
    <source>
        <dbReference type="EMBL" id="GAK46948.1"/>
    </source>
</evidence>
<accession>A0A081BFY0</accession>
<reference evidence="1" key="1">
    <citation type="journal article" date="2014" name="Genome Announc.">
        <title>Draft Genome Sequence of Lactobacillus oryzae Strain SG293T.</title>
        <authorList>
            <person name="Tanizawa Y."/>
            <person name="Fujisawa T."/>
            <person name="Mochizuki T."/>
            <person name="Kaminuma E."/>
            <person name="Nakamura Y."/>
            <person name="Tohno M."/>
        </authorList>
    </citation>
    <scope>NUCLEOTIDE SEQUENCE [LARGE SCALE GENOMIC DNA]</scope>
    <source>
        <strain evidence="1">SG293</strain>
    </source>
</reference>
<proteinExistence type="predicted"/>
<comment type="caution">
    <text evidence="1">The sequence shown here is derived from an EMBL/GenBank/DDBJ whole genome shotgun (WGS) entry which is preliminary data.</text>
</comment>
<dbReference type="AlphaFoldDB" id="A0A081BFY0"/>
<dbReference type="STRING" id="1291743.LOSG293_010470"/>
<sequence>MSLDLAALLQESIRLDHSISEEKDIHLPREASIQNAYVALDVELAEVANNAEWFKVWKEKRGTKAVVGKTHRQTLLEEYVDALDFYLLVASKQTWSHLIVMDEAALKALSEKKPDKNLNQHYLVMKQQLFESHFNHRQEAFRHSWRLFLKMGLVDFGFSEDEIQAAYLEKNGINYDRQNSGY</sequence>
<protein>
    <submittedName>
        <fullName evidence="1">2-deoxyuridine 5-triphosphate nucleotidohydrolase</fullName>
    </submittedName>
</protein>
<dbReference type="CDD" id="cd11527">
    <property type="entry name" value="NTP-PPase_dUTPase"/>
    <property type="match status" value="1"/>
</dbReference>
<keyword evidence="2" id="KW-1185">Reference proteome</keyword>
<gene>
    <name evidence="1" type="ORF">LOSG293_010470</name>
</gene>
<dbReference type="GO" id="GO:0016787">
    <property type="term" value="F:hydrolase activity"/>
    <property type="evidence" value="ECO:0007669"/>
    <property type="project" value="UniProtKB-KW"/>
</dbReference>
<dbReference type="Proteomes" id="UP000028700">
    <property type="component" value="Unassembled WGS sequence"/>
</dbReference>
<dbReference type="InterPro" id="IPR016947">
    <property type="entry name" value="UCP030140"/>
</dbReference>
<dbReference type="PIRSF" id="PIRSF030140">
    <property type="entry name" value="UCP030140"/>
    <property type="match status" value="1"/>
</dbReference>
<dbReference type="RefSeq" id="WP_034525619.1">
    <property type="nucleotide sequence ID" value="NZ_BBAZ01000002.1"/>
</dbReference>
<dbReference type="eggNOG" id="COG4508">
    <property type="taxonomic scope" value="Bacteria"/>
</dbReference>
<name>A0A081BFY0_9LACO</name>
<dbReference type="Pfam" id="PF08761">
    <property type="entry name" value="dUTPase_2"/>
    <property type="match status" value="1"/>
</dbReference>